<name>A0ABN8BRV9_9LACO</name>
<evidence type="ECO:0000256" key="4">
    <source>
        <dbReference type="ARBA" id="ARBA00023172"/>
    </source>
</evidence>
<gene>
    <name evidence="6" type="ORF">WGH24286_01397</name>
</gene>
<dbReference type="Pfam" id="PF00589">
    <property type="entry name" value="Phage_integrase"/>
    <property type="match status" value="1"/>
</dbReference>
<evidence type="ECO:0000313" key="7">
    <source>
        <dbReference type="Proteomes" id="UP000789719"/>
    </source>
</evidence>
<comment type="similarity">
    <text evidence="1">Belongs to the 'phage' integrase family.</text>
</comment>
<dbReference type="InterPro" id="IPR050090">
    <property type="entry name" value="Tyrosine_recombinase_XerCD"/>
</dbReference>
<dbReference type="InterPro" id="IPR013762">
    <property type="entry name" value="Integrase-like_cat_sf"/>
</dbReference>
<keyword evidence="4" id="KW-0233">DNA recombination</keyword>
<dbReference type="Gene3D" id="1.10.150.130">
    <property type="match status" value="1"/>
</dbReference>
<evidence type="ECO:0000256" key="2">
    <source>
        <dbReference type="ARBA" id="ARBA00022908"/>
    </source>
</evidence>
<feature type="domain" description="Tyr recombinase" evidence="5">
    <location>
        <begin position="104"/>
        <end position="283"/>
    </location>
</feature>
<protein>
    <recommendedName>
        <fullName evidence="5">Tyr recombinase domain-containing protein</fullName>
    </recommendedName>
</protein>
<evidence type="ECO:0000313" key="6">
    <source>
        <dbReference type="EMBL" id="CAH0418954.1"/>
    </source>
</evidence>
<dbReference type="InterPro" id="IPR002104">
    <property type="entry name" value="Integrase_catalytic"/>
</dbReference>
<organism evidence="6 7">
    <name type="scientific">Periweissella ghanensis</name>
    <dbReference type="NCBI Taxonomy" id="467997"/>
    <lineage>
        <taxon>Bacteria</taxon>
        <taxon>Bacillati</taxon>
        <taxon>Bacillota</taxon>
        <taxon>Bacilli</taxon>
        <taxon>Lactobacillales</taxon>
        <taxon>Lactobacillaceae</taxon>
        <taxon>Periweissella</taxon>
    </lineage>
</organism>
<reference evidence="6 7" key="1">
    <citation type="submission" date="2021-11" db="EMBL/GenBank/DDBJ databases">
        <authorList>
            <person name="Depoorter E."/>
        </authorList>
    </citation>
    <scope>NUCLEOTIDE SEQUENCE [LARGE SCALE GENOMIC DNA]</scope>
    <source>
        <strain evidence="6 7">LMG 24286</strain>
    </source>
</reference>
<keyword evidence="2" id="KW-0229">DNA integration</keyword>
<accession>A0ABN8BRV9</accession>
<evidence type="ECO:0000259" key="5">
    <source>
        <dbReference type="PROSITE" id="PS51898"/>
    </source>
</evidence>
<dbReference type="Gene3D" id="1.10.443.10">
    <property type="entry name" value="Intergrase catalytic core"/>
    <property type="match status" value="1"/>
</dbReference>
<evidence type="ECO:0000256" key="1">
    <source>
        <dbReference type="ARBA" id="ARBA00008857"/>
    </source>
</evidence>
<dbReference type="CDD" id="cd01189">
    <property type="entry name" value="INT_ICEBs1_C_like"/>
    <property type="match status" value="1"/>
</dbReference>
<dbReference type="InterPro" id="IPR010998">
    <property type="entry name" value="Integrase_recombinase_N"/>
</dbReference>
<keyword evidence="7" id="KW-1185">Reference proteome</keyword>
<keyword evidence="3" id="KW-0238">DNA-binding</keyword>
<comment type="caution">
    <text evidence="6">The sequence shown here is derived from an EMBL/GenBank/DDBJ whole genome shotgun (WGS) entry which is preliminary data.</text>
</comment>
<evidence type="ECO:0000256" key="3">
    <source>
        <dbReference type="ARBA" id="ARBA00023125"/>
    </source>
</evidence>
<dbReference type="EMBL" id="CAKKNT010000020">
    <property type="protein sequence ID" value="CAH0418954.1"/>
    <property type="molecule type" value="Genomic_DNA"/>
</dbReference>
<proteinExistence type="inferred from homology"/>
<dbReference type="SUPFAM" id="SSF56349">
    <property type="entry name" value="DNA breaking-rejoining enzymes"/>
    <property type="match status" value="1"/>
</dbReference>
<dbReference type="Pfam" id="PF14659">
    <property type="entry name" value="Phage_int_SAM_3"/>
    <property type="match status" value="1"/>
</dbReference>
<dbReference type="Proteomes" id="UP000789719">
    <property type="component" value="Unassembled WGS sequence"/>
</dbReference>
<dbReference type="InterPro" id="IPR004107">
    <property type="entry name" value="Integrase_SAM-like_N"/>
</dbReference>
<dbReference type="PANTHER" id="PTHR30349">
    <property type="entry name" value="PHAGE INTEGRASE-RELATED"/>
    <property type="match status" value="1"/>
</dbReference>
<dbReference type="PANTHER" id="PTHR30349:SF64">
    <property type="entry name" value="PROPHAGE INTEGRASE INTD-RELATED"/>
    <property type="match status" value="1"/>
</dbReference>
<sequence>MSLEDYFKRWFENYKKADLRESSIKMYQTTMMNINKYFNGITLSNLSTVKLQKSLDEFCLTHSLGSTRMLWAHIKASLIDAKVDRLVRFDTWSRVKPRAEKAKRIVSAISATEFKRFSDYLYENIDNDLNRLYLTALESGARLGEIQALTYSDFNFEKNTISISKSYSRAIQKVTDTKNTQSHRVLTMTDQYMNAIKPFVVRHQDIFAKPHPSTLARDLRETLNDVDIEYHNFHALRHSHASFLLHNGVSIQYVSKRLGHKNTKITLEVYAHMLTEEEKNQNDIALSALEFS</sequence>
<dbReference type="InterPro" id="IPR011010">
    <property type="entry name" value="DNA_brk_join_enz"/>
</dbReference>
<dbReference type="RefSeq" id="WP_230099032.1">
    <property type="nucleotide sequence ID" value="NZ_CAKKNT010000020.1"/>
</dbReference>
<dbReference type="PROSITE" id="PS51898">
    <property type="entry name" value="TYR_RECOMBINASE"/>
    <property type="match status" value="1"/>
</dbReference>